<dbReference type="RefSeq" id="XP_049144679.1">
    <property type="nucleotide sequence ID" value="XM_049287536.1"/>
</dbReference>
<protein>
    <submittedName>
        <fullName evidence="3">Uncharacterized protein</fullName>
    </submittedName>
</protein>
<keyword evidence="4" id="KW-1185">Reference proteome</keyword>
<keyword evidence="2" id="KW-0732">Signal</keyword>
<evidence type="ECO:0000256" key="1">
    <source>
        <dbReference type="SAM" id="MobiDB-lite"/>
    </source>
</evidence>
<feature type="signal peptide" evidence="2">
    <location>
        <begin position="1"/>
        <end position="16"/>
    </location>
</feature>
<feature type="region of interest" description="Disordered" evidence="1">
    <location>
        <begin position="306"/>
        <end position="326"/>
    </location>
</feature>
<organism evidence="3 4">
    <name type="scientific">Colletotrichum lupini</name>
    <dbReference type="NCBI Taxonomy" id="145971"/>
    <lineage>
        <taxon>Eukaryota</taxon>
        <taxon>Fungi</taxon>
        <taxon>Dikarya</taxon>
        <taxon>Ascomycota</taxon>
        <taxon>Pezizomycotina</taxon>
        <taxon>Sordariomycetes</taxon>
        <taxon>Hypocreomycetidae</taxon>
        <taxon>Glomerellales</taxon>
        <taxon>Glomerellaceae</taxon>
        <taxon>Colletotrichum</taxon>
        <taxon>Colletotrichum acutatum species complex</taxon>
    </lineage>
</organism>
<dbReference type="Proteomes" id="UP000830671">
    <property type="component" value="Chromosome 4"/>
</dbReference>
<feature type="region of interest" description="Disordered" evidence="1">
    <location>
        <begin position="173"/>
        <end position="195"/>
    </location>
</feature>
<dbReference type="AlphaFoldDB" id="A0A9Q8SUY7"/>
<dbReference type="EMBL" id="CP019476">
    <property type="protein sequence ID" value="UQC83057.1"/>
    <property type="molecule type" value="Genomic_DNA"/>
</dbReference>
<reference evidence="3" key="1">
    <citation type="journal article" date="2021" name="Mol. Plant Microbe Interact.">
        <title>Complete Genome Sequence of the Plant-Pathogenic Fungus Colletotrichum lupini.</title>
        <authorList>
            <person name="Baroncelli R."/>
            <person name="Pensec F."/>
            <person name="Da Lio D."/>
            <person name="Boufleur T."/>
            <person name="Vicente I."/>
            <person name="Sarrocco S."/>
            <person name="Picot A."/>
            <person name="Baraldi E."/>
            <person name="Sukno S."/>
            <person name="Thon M."/>
            <person name="Le Floch G."/>
        </authorList>
    </citation>
    <scope>NUCLEOTIDE SEQUENCE</scope>
    <source>
        <strain evidence="3">IMI 504893</strain>
    </source>
</reference>
<dbReference type="GeneID" id="73342546"/>
<accession>A0A9Q8SUY7</accession>
<proteinExistence type="predicted"/>
<evidence type="ECO:0000313" key="4">
    <source>
        <dbReference type="Proteomes" id="UP000830671"/>
    </source>
</evidence>
<dbReference type="KEGG" id="clup:CLUP02_08548"/>
<name>A0A9Q8SUY7_9PEZI</name>
<evidence type="ECO:0000313" key="3">
    <source>
        <dbReference type="EMBL" id="UQC83057.1"/>
    </source>
</evidence>
<gene>
    <name evidence="3" type="ORF">CLUP02_08548</name>
</gene>
<feature type="chain" id="PRO_5040477953" evidence="2">
    <location>
        <begin position="17"/>
        <end position="326"/>
    </location>
</feature>
<sequence length="326" mass="34987">MSATLQSSAMIFSVHAIIELLWGWDGKSEHWRQSQIAAGEPKQWIYAKDPLISAPPLSNSVHIRHFGCNVVTEDTAELSLFFGTMAGSSPGSQSQGDRNQTEQALTKEKHEIPVLGSWSLPPREFCDSVDCFVPLQPRPTSAATAKPASSCPPCPSGKTCNRKATFLTKEVWRKGENGSSMPAPTHSESSHRADGEAIRTSTAETSTLPAAPTAWPPISSIAQQRAAWALFRPAITAACHTSGLVPVGRAEESGPQGLDHANAEGRMAREGAQKIGIADEHTTTKPPKRCRIMSPLTGYGVKGISIQPSGTQHEGRFQWDSQSAKG</sequence>
<evidence type="ECO:0000256" key="2">
    <source>
        <dbReference type="SAM" id="SignalP"/>
    </source>
</evidence>